<keyword evidence="2" id="KW-1185">Reference proteome</keyword>
<reference evidence="1" key="1">
    <citation type="submission" date="2021-09" db="EMBL/GenBank/DDBJ databases">
        <authorList>
            <consortium name="Pathogen Informatics"/>
        </authorList>
    </citation>
    <scope>NUCLEOTIDE SEQUENCE</scope>
</reference>
<evidence type="ECO:0000313" key="1">
    <source>
        <dbReference type="EMBL" id="CAG9538057.1"/>
    </source>
</evidence>
<comment type="caution">
    <text evidence="1">The sequence shown here is derived from an EMBL/GenBank/DDBJ whole genome shotgun (WGS) entry which is preliminary data.</text>
</comment>
<name>A0A8J2PWJ8_9BILA</name>
<dbReference type="EMBL" id="CAKAEH010001618">
    <property type="protein sequence ID" value="CAG9538057.1"/>
    <property type="molecule type" value="Genomic_DNA"/>
</dbReference>
<accession>A0A8J2PWJ8</accession>
<proteinExistence type="predicted"/>
<dbReference type="OrthoDB" id="10524704at2759"/>
<organism evidence="1 2">
    <name type="scientific">Cercopithifilaria johnstoni</name>
    <dbReference type="NCBI Taxonomy" id="2874296"/>
    <lineage>
        <taxon>Eukaryota</taxon>
        <taxon>Metazoa</taxon>
        <taxon>Ecdysozoa</taxon>
        <taxon>Nematoda</taxon>
        <taxon>Chromadorea</taxon>
        <taxon>Rhabditida</taxon>
        <taxon>Spirurina</taxon>
        <taxon>Spiruromorpha</taxon>
        <taxon>Filarioidea</taxon>
        <taxon>Onchocercidae</taxon>
        <taxon>Cercopithifilaria</taxon>
    </lineage>
</organism>
<gene>
    <name evidence="1" type="ORF">CJOHNSTONI_LOCUS7806</name>
</gene>
<sequence>MKSEEDIALELALKKSLEESKRNCQYRKETIHPDYRNYFEDEDVKAEFLRILRQYKYPTAEVVSEMATYFGLLVKNGDLSDVLSQLRFLQRETANFSLEWIIVVSSLKISLNRLCDAIYGALLFCQV</sequence>
<evidence type="ECO:0000313" key="2">
    <source>
        <dbReference type="Proteomes" id="UP000746747"/>
    </source>
</evidence>
<dbReference type="Proteomes" id="UP000746747">
    <property type="component" value="Unassembled WGS sequence"/>
</dbReference>
<dbReference type="AlphaFoldDB" id="A0A8J2PWJ8"/>
<protein>
    <submittedName>
        <fullName evidence="1">Uncharacterized protein</fullName>
    </submittedName>
</protein>